<feature type="transmembrane region" description="Helical" evidence="7">
    <location>
        <begin position="495"/>
        <end position="518"/>
    </location>
</feature>
<evidence type="ECO:0000313" key="9">
    <source>
        <dbReference type="Proteomes" id="UP000051487"/>
    </source>
</evidence>
<dbReference type="Proteomes" id="UP000051487">
    <property type="component" value="Unassembled WGS sequence"/>
</dbReference>
<keyword evidence="5" id="KW-0175">Coiled coil</keyword>
<evidence type="ECO:0000256" key="6">
    <source>
        <dbReference type="SAM" id="MobiDB-lite"/>
    </source>
</evidence>
<evidence type="ECO:0000256" key="2">
    <source>
        <dbReference type="ARBA" id="ARBA00022692"/>
    </source>
</evidence>
<evidence type="ECO:0000256" key="7">
    <source>
        <dbReference type="SAM" id="Phobius"/>
    </source>
</evidence>
<evidence type="ECO:0000313" key="8">
    <source>
        <dbReference type="EMBL" id="GAQ02730.1"/>
    </source>
</evidence>
<evidence type="ECO:0000256" key="4">
    <source>
        <dbReference type="ARBA" id="ARBA00023136"/>
    </source>
</evidence>
<evidence type="ECO:0000256" key="5">
    <source>
        <dbReference type="SAM" id="Coils"/>
    </source>
</evidence>
<feature type="transmembrane region" description="Helical" evidence="7">
    <location>
        <begin position="457"/>
        <end position="475"/>
    </location>
</feature>
<keyword evidence="3 7" id="KW-1133">Transmembrane helix</keyword>
<feature type="compositionally biased region" description="Polar residues" evidence="6">
    <location>
        <begin position="404"/>
        <end position="414"/>
    </location>
</feature>
<feature type="region of interest" description="Disordered" evidence="6">
    <location>
        <begin position="399"/>
        <end position="441"/>
    </location>
</feature>
<dbReference type="SUPFAM" id="SSF144083">
    <property type="entry name" value="Magnesium transport protein CorA, transmembrane region"/>
    <property type="match status" value="1"/>
</dbReference>
<reference evidence="8 9" key="1">
    <citation type="submission" date="2015-11" db="EMBL/GenBank/DDBJ databases">
        <title>Aspergillus lentulus strain IFM 54703T.</title>
        <authorList>
            <person name="Kusuya Y."/>
            <person name="Sakai K."/>
            <person name="Kamei K."/>
            <person name="Takahashi H."/>
            <person name="Yaguchi T."/>
        </authorList>
    </citation>
    <scope>NUCLEOTIDE SEQUENCE [LARGE SCALE GENOMIC DNA]</scope>
    <source>
        <strain evidence="8 9">IFM 54703</strain>
    </source>
</reference>
<feature type="region of interest" description="Disordered" evidence="6">
    <location>
        <begin position="1"/>
        <end position="22"/>
    </location>
</feature>
<feature type="compositionally biased region" description="Polar residues" evidence="6">
    <location>
        <begin position="1"/>
        <end position="16"/>
    </location>
</feature>
<sequence length="535" mass="59792">MATASMTMAETGTHTWTPILEEPRRDNGSLAADAVQSVGITINEHDRENEYLDSIPATEAIQSTNPRSIRQFLRLHPIATVADGSAYVPHQSSRSELVNILVLEQGDIITRRRLRSVDALRHYLRYSRPARRLYLVSSESLSDTVVGLLGSSLDLNPDLFALFLSRQDLPLSLSIPSSIAARQIVQFNYYRIDNNGALHREHISFSMSQGGEESWTGLLLLSEYELKRQTAAILRSNLRETVRDQINTLFDAIPSSMEYSTYIQQDASTTLAAVIYSVFPLIVSESAGLLSEFASSAQLAERTIEELSLGNLSDETRLGKLEWLQNALDNGYLRSSARYEQLHEVFCSMQRAMHDCDVLHSRLPERGSVDTELIRDDLTFLTEEAQRLQRENDTLLSKRDSLLGLTSPNSSTRNDLTEKQSYSPGASGGAGGPPDPPNPYSWNRRYGEHIITKIDQIAYMTNILLSLSFIASVYGMNLNIFNGGQVELSQYLATALPFCFVVFIVTFVIPGIVVRMLPGKQKRRAMERGFKVDIA</sequence>
<dbReference type="GO" id="GO:0016020">
    <property type="term" value="C:membrane"/>
    <property type="evidence" value="ECO:0007669"/>
    <property type="project" value="UniProtKB-SubCell"/>
</dbReference>
<evidence type="ECO:0000256" key="3">
    <source>
        <dbReference type="ARBA" id="ARBA00022989"/>
    </source>
</evidence>
<evidence type="ECO:0000256" key="1">
    <source>
        <dbReference type="ARBA" id="ARBA00004141"/>
    </source>
</evidence>
<gene>
    <name evidence="8" type="ORF">ALT_0051</name>
</gene>
<name>A0AAN4T677_ASPLE</name>
<comment type="caution">
    <text evidence="8">The sequence shown here is derived from an EMBL/GenBank/DDBJ whole genome shotgun (WGS) entry which is preliminary data.</text>
</comment>
<comment type="subcellular location">
    <subcellularLocation>
        <location evidence="1">Membrane</location>
        <topology evidence="1">Multi-pass membrane protein</topology>
    </subcellularLocation>
</comment>
<dbReference type="AlphaFoldDB" id="A0AAN4T677"/>
<proteinExistence type="predicted"/>
<protein>
    <submittedName>
        <fullName evidence="8">Uncharacterized protein</fullName>
    </submittedName>
</protein>
<accession>A0AAN4T677</accession>
<keyword evidence="4 7" id="KW-0472">Membrane</keyword>
<keyword evidence="2 7" id="KW-0812">Transmembrane</keyword>
<dbReference type="EMBL" id="BCLY01000001">
    <property type="protein sequence ID" value="GAQ02730.1"/>
    <property type="molecule type" value="Genomic_DNA"/>
</dbReference>
<organism evidence="8 9">
    <name type="scientific">Aspergillus lentulus</name>
    <dbReference type="NCBI Taxonomy" id="293939"/>
    <lineage>
        <taxon>Eukaryota</taxon>
        <taxon>Fungi</taxon>
        <taxon>Dikarya</taxon>
        <taxon>Ascomycota</taxon>
        <taxon>Pezizomycotina</taxon>
        <taxon>Eurotiomycetes</taxon>
        <taxon>Eurotiomycetidae</taxon>
        <taxon>Eurotiales</taxon>
        <taxon>Aspergillaceae</taxon>
        <taxon>Aspergillus</taxon>
        <taxon>Aspergillus subgen. Fumigati</taxon>
    </lineage>
</organism>
<dbReference type="InterPro" id="IPR045863">
    <property type="entry name" value="CorA_TM1_TM2"/>
</dbReference>
<feature type="coiled-coil region" evidence="5">
    <location>
        <begin position="371"/>
        <end position="398"/>
    </location>
</feature>